<reference evidence="3" key="1">
    <citation type="journal article" date="2017" name="J. Biotechnol.">
        <title>Complete genome sequence of Novosphingobium resinovorum SA1, a versatile xenobiotic-degrading bacterium capable of utilizing sulfanilic acid.</title>
        <authorList>
            <person name="Hegedus B."/>
            <person name="Kos P.B."/>
            <person name="Balint B."/>
            <person name="Maroti G."/>
            <person name="Gan H.M."/>
            <person name="Perei K."/>
            <person name="Rakhely G."/>
        </authorList>
    </citation>
    <scope>NUCLEOTIDE SEQUENCE [LARGE SCALE GENOMIC DNA]</scope>
    <source>
        <strain evidence="3">SA1</strain>
    </source>
</reference>
<keyword evidence="2" id="KW-0614">Plasmid</keyword>
<evidence type="ECO:0000313" key="2">
    <source>
        <dbReference type="EMBL" id="AOR79024.1"/>
    </source>
</evidence>
<proteinExistence type="predicted"/>
<dbReference type="InterPro" id="IPR030972">
    <property type="entry name" value="UrcA_uranyl"/>
</dbReference>
<name>A0A1D8AA82_9SPHN</name>
<evidence type="ECO:0000313" key="3">
    <source>
        <dbReference type="Proteomes" id="UP000094626"/>
    </source>
</evidence>
<organism evidence="2 3">
    <name type="scientific">Novosphingobium resinovorum</name>
    <dbReference type="NCBI Taxonomy" id="158500"/>
    <lineage>
        <taxon>Bacteria</taxon>
        <taxon>Pseudomonadati</taxon>
        <taxon>Pseudomonadota</taxon>
        <taxon>Alphaproteobacteria</taxon>
        <taxon>Sphingomonadales</taxon>
        <taxon>Sphingomonadaceae</taxon>
        <taxon>Novosphingobium</taxon>
    </lineage>
</organism>
<dbReference type="AlphaFoldDB" id="A0A1D8AA82"/>
<sequence>MMMKIGLMALAACALTVAGSASAATDENPFARDQVMLDLKGLDLATTDGQQRLAIRMDQAARSVCGEGMARVHLMAERKAQDCRAAVKADIRTRIEARMATASTPSRVQLASAR</sequence>
<accession>A0A1D8AA82</accession>
<dbReference type="EMBL" id="CP017076">
    <property type="protein sequence ID" value="AOR79024.1"/>
    <property type="molecule type" value="Genomic_DNA"/>
</dbReference>
<keyword evidence="3" id="KW-1185">Reference proteome</keyword>
<evidence type="ECO:0000256" key="1">
    <source>
        <dbReference type="SAM" id="SignalP"/>
    </source>
</evidence>
<protein>
    <submittedName>
        <fullName evidence="2">UrcA family protein</fullName>
    </submittedName>
</protein>
<feature type="chain" id="PRO_5009104822" evidence="1">
    <location>
        <begin position="24"/>
        <end position="114"/>
    </location>
</feature>
<dbReference type="Proteomes" id="UP000094626">
    <property type="component" value="Plasmid pSA1"/>
</dbReference>
<dbReference type="KEGG" id="nre:BES08_19185"/>
<geneLocation type="plasmid" evidence="2 3">
    <name>pSA1</name>
</geneLocation>
<gene>
    <name evidence="2" type="ORF">BES08_19185</name>
</gene>
<dbReference type="NCBIfam" id="TIGR04433">
    <property type="entry name" value="UrcA_uranyl"/>
    <property type="match status" value="1"/>
</dbReference>
<dbReference type="OrthoDB" id="7428650at2"/>
<keyword evidence="1" id="KW-0732">Signal</keyword>
<feature type="signal peptide" evidence="1">
    <location>
        <begin position="1"/>
        <end position="23"/>
    </location>
</feature>